<feature type="transmembrane region" description="Helical" evidence="5">
    <location>
        <begin position="178"/>
        <end position="196"/>
    </location>
</feature>
<evidence type="ECO:0000259" key="7">
    <source>
        <dbReference type="Pfam" id="PF20216"/>
    </source>
</evidence>
<proteinExistence type="predicted"/>
<feature type="domain" description="Peptidase S54 rhomboid" evidence="6">
    <location>
        <begin position="74"/>
        <end position="218"/>
    </location>
</feature>
<evidence type="ECO:0000313" key="8">
    <source>
        <dbReference type="EMBL" id="NNV55455.1"/>
    </source>
</evidence>
<keyword evidence="8" id="KW-0378">Hydrolase</keyword>
<keyword evidence="8" id="KW-0645">Protease</keyword>
<dbReference type="EMBL" id="WHPF01000005">
    <property type="protein sequence ID" value="NNV55455.1"/>
    <property type="molecule type" value="Genomic_DNA"/>
</dbReference>
<keyword evidence="4 5" id="KW-0472">Membrane</keyword>
<evidence type="ECO:0000256" key="4">
    <source>
        <dbReference type="ARBA" id="ARBA00023136"/>
    </source>
</evidence>
<dbReference type="PANTHER" id="PTHR43066:SF11">
    <property type="entry name" value="PEPTIDASE S54 RHOMBOID DOMAIN-CONTAINING PROTEIN"/>
    <property type="match status" value="1"/>
</dbReference>
<evidence type="ECO:0000256" key="5">
    <source>
        <dbReference type="SAM" id="Phobius"/>
    </source>
</evidence>
<dbReference type="InterPro" id="IPR022764">
    <property type="entry name" value="Peptidase_S54_rhomboid_dom"/>
</dbReference>
<keyword evidence="3 5" id="KW-1133">Transmembrane helix</keyword>
<dbReference type="Gene3D" id="1.20.1540.10">
    <property type="entry name" value="Rhomboid-like"/>
    <property type="match status" value="1"/>
</dbReference>
<dbReference type="Pfam" id="PF20216">
    <property type="entry name" value="DUF6576"/>
    <property type="match status" value="1"/>
</dbReference>
<dbReference type="InterPro" id="IPR035952">
    <property type="entry name" value="Rhomboid-like_sf"/>
</dbReference>
<dbReference type="RefSeq" id="WP_171607381.1">
    <property type="nucleotide sequence ID" value="NZ_WHPF01000005.1"/>
</dbReference>
<feature type="transmembrane region" description="Helical" evidence="5">
    <location>
        <begin position="20"/>
        <end position="45"/>
    </location>
</feature>
<dbReference type="GO" id="GO:0016020">
    <property type="term" value="C:membrane"/>
    <property type="evidence" value="ECO:0007669"/>
    <property type="project" value="UniProtKB-SubCell"/>
</dbReference>
<feature type="transmembrane region" description="Helical" evidence="5">
    <location>
        <begin position="116"/>
        <end position="135"/>
    </location>
</feature>
<feature type="domain" description="DUF6576" evidence="7">
    <location>
        <begin position="272"/>
        <end position="304"/>
    </location>
</feature>
<accession>A0A8J8FCD8</accession>
<dbReference type="GO" id="GO:0006508">
    <property type="term" value="P:proteolysis"/>
    <property type="evidence" value="ECO:0007669"/>
    <property type="project" value="UniProtKB-KW"/>
</dbReference>
<feature type="transmembrane region" description="Helical" evidence="5">
    <location>
        <begin position="202"/>
        <end position="218"/>
    </location>
</feature>
<dbReference type="AlphaFoldDB" id="A0A8J8FCD8"/>
<evidence type="ECO:0000259" key="6">
    <source>
        <dbReference type="Pfam" id="PF01694"/>
    </source>
</evidence>
<keyword evidence="9" id="KW-1185">Reference proteome</keyword>
<evidence type="ECO:0000256" key="1">
    <source>
        <dbReference type="ARBA" id="ARBA00004141"/>
    </source>
</evidence>
<name>A0A8J8FCD8_9BACT</name>
<dbReference type="PANTHER" id="PTHR43066">
    <property type="entry name" value="RHOMBOID-RELATED PROTEIN"/>
    <property type="match status" value="1"/>
</dbReference>
<dbReference type="Proteomes" id="UP000598971">
    <property type="component" value="Unassembled WGS sequence"/>
</dbReference>
<dbReference type="InterPro" id="IPR046483">
    <property type="entry name" value="DUF6576"/>
</dbReference>
<dbReference type="GO" id="GO:0004252">
    <property type="term" value="F:serine-type endopeptidase activity"/>
    <property type="evidence" value="ECO:0007669"/>
    <property type="project" value="InterPro"/>
</dbReference>
<keyword evidence="2 5" id="KW-0812">Transmembrane</keyword>
<feature type="transmembrane region" description="Helical" evidence="5">
    <location>
        <begin position="147"/>
        <end position="166"/>
    </location>
</feature>
<evidence type="ECO:0000256" key="3">
    <source>
        <dbReference type="ARBA" id="ARBA00022989"/>
    </source>
</evidence>
<reference evidence="8" key="1">
    <citation type="submission" date="2019-10" db="EMBL/GenBank/DDBJ databases">
        <title>Draft genome sequence of Panacibacter sp. KCS-6.</title>
        <authorList>
            <person name="Yim K.J."/>
        </authorList>
    </citation>
    <scope>NUCLEOTIDE SEQUENCE</scope>
    <source>
        <strain evidence="8">KCS-6</strain>
    </source>
</reference>
<gene>
    <name evidence="8" type="ORF">GD597_08305</name>
</gene>
<protein>
    <submittedName>
        <fullName evidence="8">Rhomboid family intramembrane serine protease</fullName>
    </submittedName>
</protein>
<dbReference type="Pfam" id="PF01694">
    <property type="entry name" value="Rhomboid"/>
    <property type="match status" value="1"/>
</dbReference>
<evidence type="ECO:0000313" key="9">
    <source>
        <dbReference type="Proteomes" id="UP000598971"/>
    </source>
</evidence>
<comment type="subcellular location">
    <subcellularLocation>
        <location evidence="1">Membrane</location>
        <topology evidence="1">Multi-pass membrane protein</topology>
    </subcellularLocation>
</comment>
<feature type="transmembrane region" description="Helical" evidence="5">
    <location>
        <begin position="81"/>
        <end position="104"/>
    </location>
</feature>
<organism evidence="8 9">
    <name type="scientific">Limnovirga soli</name>
    <dbReference type="NCBI Taxonomy" id="2656915"/>
    <lineage>
        <taxon>Bacteria</taxon>
        <taxon>Pseudomonadati</taxon>
        <taxon>Bacteroidota</taxon>
        <taxon>Chitinophagia</taxon>
        <taxon>Chitinophagales</taxon>
        <taxon>Chitinophagaceae</taxon>
        <taxon>Limnovirga</taxon>
    </lineage>
</organism>
<sequence length="307" mass="34312">MPRNKQNPLLLGQDNNALTWLIVINAIVFIILNFLKIVYFLAYDANLIAEEQFTRQILNWVSLPANAGVLLYKPWTILTYMFAHLSVWALIGTLLWLWGFGTILQDLAGNTRLMPVYIYGGLAGALFFILTSNLIPQYSAASANALPFLGAGSAVMAVALAATTLAPDYRIFPMINGGIPLWVLTLIFVAIDYATIASSSGSYAVAHLAGGAIGFIFVKQLQKGNDIGNWMLQFYDWLNDLFNPEKKHGTKKKTFNFYKTERKPFSKTPRVTQQKLDDLLDKINQQGYQALTEEEKAFLKKASQEDI</sequence>
<evidence type="ECO:0000256" key="2">
    <source>
        <dbReference type="ARBA" id="ARBA00022692"/>
    </source>
</evidence>
<comment type="caution">
    <text evidence="8">The sequence shown here is derived from an EMBL/GenBank/DDBJ whole genome shotgun (WGS) entry which is preliminary data.</text>
</comment>
<dbReference type="SUPFAM" id="SSF144091">
    <property type="entry name" value="Rhomboid-like"/>
    <property type="match status" value="1"/>
</dbReference>